<evidence type="ECO:0000313" key="4">
    <source>
        <dbReference type="EMBL" id="SFD24975.1"/>
    </source>
</evidence>
<dbReference type="SFLD" id="SFLDG01142">
    <property type="entry name" value="C2.B.2:_Mannosyl-3-phosphoglyc"/>
    <property type="match status" value="1"/>
</dbReference>
<dbReference type="InterPro" id="IPR006381">
    <property type="entry name" value="HAD-SF-IIB-MPGP"/>
</dbReference>
<sequence>MPRLSASQLSGIPFRMRPLEWKLREAMPRATEERRMGHPPLIVFTDLDGTLLDHESYSFDLARPALDRLAAAGIPLILASSKTAAELDALRRAVGCSDYPAIVENGAGLLEADPDTDDGEYARLLDALEQVSPYLRAYFVGFSDLGVTGVARVTRLPPDEAALAAKRQFSEPGLWHGGPEDLYEFLHALERVGVVGRRGGRFLTLSFGGSKADRMDDIAARYGNPPRLALGDAPNDREMIETADHGVIVANPHGAPLPPLSGEKAGRIQRTTAPGPEGWNTAVLELLDTLDT</sequence>
<dbReference type="GO" id="GO:0051479">
    <property type="term" value="P:mannosylglycerate biosynthetic process"/>
    <property type="evidence" value="ECO:0007669"/>
    <property type="project" value="InterPro"/>
</dbReference>
<dbReference type="PANTHER" id="PTHR10000">
    <property type="entry name" value="PHOSPHOSERINE PHOSPHATASE"/>
    <property type="match status" value="1"/>
</dbReference>
<proteinExistence type="predicted"/>
<dbReference type="AlphaFoldDB" id="A0A1I1QSG1"/>
<dbReference type="Pfam" id="PF08282">
    <property type="entry name" value="Hydrolase_3"/>
    <property type="match status" value="1"/>
</dbReference>
<evidence type="ECO:0000313" key="5">
    <source>
        <dbReference type="Proteomes" id="UP000198728"/>
    </source>
</evidence>
<keyword evidence="3" id="KW-0460">Magnesium</keyword>
<dbReference type="Proteomes" id="UP000198728">
    <property type="component" value="Unassembled WGS sequence"/>
</dbReference>
<dbReference type="GO" id="GO:0005829">
    <property type="term" value="C:cytosol"/>
    <property type="evidence" value="ECO:0007669"/>
    <property type="project" value="TreeGrafter"/>
</dbReference>
<keyword evidence="5" id="KW-1185">Reference proteome</keyword>
<dbReference type="GO" id="GO:0050531">
    <property type="term" value="F:mannosyl-3-phosphoglycerate phosphatase activity"/>
    <property type="evidence" value="ECO:0007669"/>
    <property type="project" value="InterPro"/>
</dbReference>
<protein>
    <submittedName>
        <fullName evidence="4">Mannosyl-3-phosphoglycerate phosphatase</fullName>
    </submittedName>
</protein>
<keyword evidence="1" id="KW-0479">Metal-binding</keyword>
<accession>A0A1I1QSG1</accession>
<dbReference type="Gene3D" id="3.40.50.1000">
    <property type="entry name" value="HAD superfamily/HAD-like"/>
    <property type="match status" value="1"/>
</dbReference>
<keyword evidence="2" id="KW-0378">Hydrolase</keyword>
<evidence type="ECO:0000256" key="1">
    <source>
        <dbReference type="ARBA" id="ARBA00022723"/>
    </source>
</evidence>
<dbReference type="InterPro" id="IPR036412">
    <property type="entry name" value="HAD-like_sf"/>
</dbReference>
<organism evidence="4 5">
    <name type="scientific">Tropicimonas isoalkanivorans</name>
    <dbReference type="NCBI Taxonomy" id="441112"/>
    <lineage>
        <taxon>Bacteria</taxon>
        <taxon>Pseudomonadati</taxon>
        <taxon>Pseudomonadota</taxon>
        <taxon>Alphaproteobacteria</taxon>
        <taxon>Rhodobacterales</taxon>
        <taxon>Roseobacteraceae</taxon>
        <taxon>Tropicimonas</taxon>
    </lineage>
</organism>
<dbReference type="SFLD" id="SFLDS00003">
    <property type="entry name" value="Haloacid_Dehalogenase"/>
    <property type="match status" value="1"/>
</dbReference>
<evidence type="ECO:0000256" key="2">
    <source>
        <dbReference type="ARBA" id="ARBA00022801"/>
    </source>
</evidence>
<reference evidence="4 5" key="1">
    <citation type="submission" date="2016-10" db="EMBL/GenBank/DDBJ databases">
        <authorList>
            <person name="de Groot N.N."/>
        </authorList>
    </citation>
    <scope>NUCLEOTIDE SEQUENCE [LARGE SCALE GENOMIC DNA]</scope>
    <source>
        <strain evidence="4 5">DSM 19548</strain>
    </source>
</reference>
<evidence type="ECO:0000256" key="3">
    <source>
        <dbReference type="ARBA" id="ARBA00022842"/>
    </source>
</evidence>
<dbReference type="InterPro" id="IPR023214">
    <property type="entry name" value="HAD_sf"/>
</dbReference>
<gene>
    <name evidence="4" type="ORF">SAMN04488094_12322</name>
</gene>
<dbReference type="GO" id="GO:0000287">
    <property type="term" value="F:magnesium ion binding"/>
    <property type="evidence" value="ECO:0007669"/>
    <property type="project" value="TreeGrafter"/>
</dbReference>
<dbReference type="EMBL" id="FOLG01000023">
    <property type="protein sequence ID" value="SFD24975.1"/>
    <property type="molecule type" value="Genomic_DNA"/>
</dbReference>
<dbReference type="Gene3D" id="3.30.980.20">
    <property type="entry name" value="Putative mannosyl-3-phosphoglycerate phosphatase, domain 2"/>
    <property type="match status" value="1"/>
</dbReference>
<dbReference type="PANTHER" id="PTHR10000:SF8">
    <property type="entry name" value="HAD SUPERFAMILY HYDROLASE-LIKE, TYPE 3"/>
    <property type="match status" value="1"/>
</dbReference>
<dbReference type="SUPFAM" id="SSF56784">
    <property type="entry name" value="HAD-like"/>
    <property type="match status" value="1"/>
</dbReference>
<name>A0A1I1QSG1_9RHOB</name>
<dbReference type="STRING" id="441112.SAMN04488094_12322"/>
<dbReference type="SFLD" id="SFLDG01140">
    <property type="entry name" value="C2.B:_Phosphomannomutase_and_P"/>
    <property type="match status" value="1"/>
</dbReference>